<feature type="domain" description="FAD-binding FR-type" evidence="4">
    <location>
        <begin position="262"/>
        <end position="360"/>
    </location>
</feature>
<dbReference type="GO" id="GO:0016491">
    <property type="term" value="F:oxidoreductase activity"/>
    <property type="evidence" value="ECO:0007669"/>
    <property type="project" value="InterPro"/>
</dbReference>
<dbReference type="Gene3D" id="2.40.30.10">
    <property type="entry name" value="Translation factors"/>
    <property type="match status" value="1"/>
</dbReference>
<evidence type="ECO:0000256" key="2">
    <source>
        <dbReference type="ARBA" id="ARBA00022714"/>
    </source>
</evidence>
<comment type="cofactor">
    <cofactor evidence="1">
        <name>FAD</name>
        <dbReference type="ChEBI" id="CHEBI:57692"/>
    </cofactor>
</comment>
<dbReference type="PRINTS" id="PR00410">
    <property type="entry name" value="PHEHYDRXLASE"/>
</dbReference>
<protein>
    <submittedName>
        <fullName evidence="5">CDP-4-dehydro-6-deoxyglucose reductase</fullName>
    </submittedName>
</protein>
<dbReference type="Gene3D" id="3.40.50.80">
    <property type="entry name" value="Nucleotide-binding domain of ferredoxin-NADP reductase (FNR) module"/>
    <property type="match status" value="1"/>
</dbReference>
<evidence type="ECO:0000259" key="3">
    <source>
        <dbReference type="PROSITE" id="PS51085"/>
    </source>
</evidence>
<sequence>MAHYLPLSRVARLVGVTRSALQKMIQQGELDTFDGMIELEELLRVFPDVHWQDEGELAHVNQIKERAFAKRILERTLPDKEVLAERLYELGKEFGAARSLLRHYDQVFDWLCKQMGDVAADLGGEPAAALLALKHQLRQQLNAAPVEAGRGQSLLAEESVMRIMSVHVTVQPSGHDFFVEGNDTLLEAALRAGIPLNYGCSTGNCGECKARLVSGQVKKVHPYDFVLSEPEKANGGFLLCSYTAVTDVVIEAQVAGAEDIPQQIIQTRLRNIEPLADDLLALHLVTPRSQRLRFLAGQRIKLSIDGVEGDYHIASCPCEDRHIEIHVRRDNRNFSRRAFDSLHKEDTVTLTGPEGDFVVKLDSRRPVIFLAWDEGFAPIKSLVQHVMSLEVADSMHLYWVSDRLVHYQENLCRSWGDALDNFHYQPLFAKEGLARVIESIYAEHPDLARCDIYAAGPAEFLQAARQAALDRGMSMLGWHMERIE</sequence>
<dbReference type="InterPro" id="IPR001041">
    <property type="entry name" value="2Fe-2S_ferredoxin-type"/>
</dbReference>
<dbReference type="PANTHER" id="PTHR47354:SF5">
    <property type="entry name" value="PROTEIN RFBI"/>
    <property type="match status" value="1"/>
</dbReference>
<dbReference type="Pfam" id="PF00111">
    <property type="entry name" value="Fer2"/>
    <property type="match status" value="1"/>
</dbReference>
<keyword evidence="2" id="KW-0411">Iron-sulfur</keyword>
<dbReference type="SUPFAM" id="SSF63380">
    <property type="entry name" value="Riboflavin synthase domain-like"/>
    <property type="match status" value="1"/>
</dbReference>
<gene>
    <name evidence="5" type="ORF">EDC61_103104</name>
</gene>
<dbReference type="AlphaFoldDB" id="A0A4R3JZR4"/>
<dbReference type="InterPro" id="IPR039261">
    <property type="entry name" value="FNR_nucleotide-bd"/>
</dbReference>
<dbReference type="OrthoDB" id="9806195at2"/>
<feature type="domain" description="2Fe-2S ferredoxin-type" evidence="3">
    <location>
        <begin position="164"/>
        <end position="256"/>
    </location>
</feature>
<organism evidence="5 6">
    <name type="scientific">Sulfuritortus calidifontis</name>
    <dbReference type="NCBI Taxonomy" id="1914471"/>
    <lineage>
        <taxon>Bacteria</taxon>
        <taxon>Pseudomonadati</taxon>
        <taxon>Pseudomonadota</taxon>
        <taxon>Betaproteobacteria</taxon>
        <taxon>Nitrosomonadales</taxon>
        <taxon>Thiobacillaceae</taxon>
        <taxon>Sulfuritortus</taxon>
    </lineage>
</organism>
<evidence type="ECO:0000259" key="4">
    <source>
        <dbReference type="PROSITE" id="PS51384"/>
    </source>
</evidence>
<dbReference type="Proteomes" id="UP000295135">
    <property type="component" value="Unassembled WGS sequence"/>
</dbReference>
<name>A0A4R3JZR4_9PROT</name>
<keyword evidence="2" id="KW-0001">2Fe-2S</keyword>
<dbReference type="SUPFAM" id="SSF52343">
    <property type="entry name" value="Ferredoxin reductase-like, C-terminal NADP-linked domain"/>
    <property type="match status" value="1"/>
</dbReference>
<dbReference type="InterPro" id="IPR050415">
    <property type="entry name" value="MRET"/>
</dbReference>
<evidence type="ECO:0000256" key="1">
    <source>
        <dbReference type="ARBA" id="ARBA00001974"/>
    </source>
</evidence>
<dbReference type="InterPro" id="IPR017938">
    <property type="entry name" value="Riboflavin_synthase-like_b-brl"/>
</dbReference>
<dbReference type="GO" id="GO:0051537">
    <property type="term" value="F:2 iron, 2 sulfur cluster binding"/>
    <property type="evidence" value="ECO:0007669"/>
    <property type="project" value="UniProtKB-KW"/>
</dbReference>
<dbReference type="InterPro" id="IPR017927">
    <property type="entry name" value="FAD-bd_FR_type"/>
</dbReference>
<dbReference type="PROSITE" id="PS51384">
    <property type="entry name" value="FAD_FR"/>
    <property type="match status" value="1"/>
</dbReference>
<dbReference type="PROSITE" id="PS51085">
    <property type="entry name" value="2FE2S_FER_2"/>
    <property type="match status" value="1"/>
</dbReference>
<dbReference type="SUPFAM" id="SSF54292">
    <property type="entry name" value="2Fe-2S ferredoxin-like"/>
    <property type="match status" value="1"/>
</dbReference>
<dbReference type="RefSeq" id="WP_126462078.1">
    <property type="nucleotide sequence ID" value="NZ_AP018721.1"/>
</dbReference>
<comment type="caution">
    <text evidence="5">The sequence shown here is derived from an EMBL/GenBank/DDBJ whole genome shotgun (WGS) entry which is preliminary data.</text>
</comment>
<proteinExistence type="predicted"/>
<accession>A0A4R3JZR4</accession>
<dbReference type="InterPro" id="IPR012675">
    <property type="entry name" value="Beta-grasp_dom_sf"/>
</dbReference>
<evidence type="ECO:0000313" key="5">
    <source>
        <dbReference type="EMBL" id="TCS72982.1"/>
    </source>
</evidence>
<dbReference type="Gene3D" id="3.10.20.30">
    <property type="match status" value="1"/>
</dbReference>
<dbReference type="InterPro" id="IPR008333">
    <property type="entry name" value="Cbr1-like_FAD-bd_dom"/>
</dbReference>
<dbReference type="Pfam" id="PF00970">
    <property type="entry name" value="FAD_binding_6"/>
    <property type="match status" value="1"/>
</dbReference>
<keyword evidence="2" id="KW-0479">Metal-binding</keyword>
<dbReference type="PANTHER" id="PTHR47354">
    <property type="entry name" value="NADH OXIDOREDUCTASE HCR"/>
    <property type="match status" value="1"/>
</dbReference>
<dbReference type="CDD" id="cd00207">
    <property type="entry name" value="fer2"/>
    <property type="match status" value="1"/>
</dbReference>
<keyword evidence="2" id="KW-0408">Iron</keyword>
<dbReference type="EMBL" id="SLZY01000003">
    <property type="protein sequence ID" value="TCS72982.1"/>
    <property type="molecule type" value="Genomic_DNA"/>
</dbReference>
<keyword evidence="6" id="KW-1185">Reference proteome</keyword>
<dbReference type="InterPro" id="IPR036010">
    <property type="entry name" value="2Fe-2S_ferredoxin-like_sf"/>
</dbReference>
<evidence type="ECO:0000313" key="6">
    <source>
        <dbReference type="Proteomes" id="UP000295135"/>
    </source>
</evidence>
<reference evidence="5 6" key="1">
    <citation type="submission" date="2019-03" db="EMBL/GenBank/DDBJ databases">
        <title>Genomic Encyclopedia of Type Strains, Phase IV (KMG-IV): sequencing the most valuable type-strain genomes for metagenomic binning, comparative biology and taxonomic classification.</title>
        <authorList>
            <person name="Goeker M."/>
        </authorList>
    </citation>
    <scope>NUCLEOTIDE SEQUENCE [LARGE SCALE GENOMIC DNA]</scope>
    <source>
        <strain evidence="5 6">DSM 103923</strain>
    </source>
</reference>